<proteinExistence type="predicted"/>
<dbReference type="InterPro" id="IPR011701">
    <property type="entry name" value="MFS"/>
</dbReference>
<feature type="transmembrane region" description="Helical" evidence="1">
    <location>
        <begin position="53"/>
        <end position="71"/>
    </location>
</feature>
<keyword evidence="1" id="KW-0812">Transmembrane</keyword>
<evidence type="ECO:0000313" key="3">
    <source>
        <dbReference type="Proteomes" id="UP001596160"/>
    </source>
</evidence>
<keyword evidence="1" id="KW-0472">Membrane</keyword>
<name>A0ABW0AMX1_9ACTN</name>
<feature type="transmembrane region" description="Helical" evidence="1">
    <location>
        <begin position="345"/>
        <end position="367"/>
    </location>
</feature>
<keyword evidence="1" id="KW-1133">Transmembrane helix</keyword>
<feature type="transmembrane region" description="Helical" evidence="1">
    <location>
        <begin position="258"/>
        <end position="276"/>
    </location>
</feature>
<dbReference type="InterPro" id="IPR036259">
    <property type="entry name" value="MFS_trans_sf"/>
</dbReference>
<dbReference type="Pfam" id="PF07690">
    <property type="entry name" value="MFS_1"/>
    <property type="match status" value="1"/>
</dbReference>
<evidence type="ECO:0000313" key="2">
    <source>
        <dbReference type="EMBL" id="MFC5154035.1"/>
    </source>
</evidence>
<feature type="transmembrane region" description="Helical" evidence="1">
    <location>
        <begin position="288"/>
        <end position="305"/>
    </location>
</feature>
<feature type="transmembrane region" description="Helical" evidence="1">
    <location>
        <begin position="179"/>
        <end position="201"/>
    </location>
</feature>
<dbReference type="Gene3D" id="1.20.1250.20">
    <property type="entry name" value="MFS general substrate transporter like domains"/>
    <property type="match status" value="2"/>
</dbReference>
<dbReference type="Proteomes" id="UP001596160">
    <property type="component" value="Unassembled WGS sequence"/>
</dbReference>
<accession>A0ABW0AMX1</accession>
<comment type="caution">
    <text evidence="2">The sequence shown here is derived from an EMBL/GenBank/DDBJ whole genome shotgun (WGS) entry which is preliminary data.</text>
</comment>
<evidence type="ECO:0000256" key="1">
    <source>
        <dbReference type="SAM" id="Phobius"/>
    </source>
</evidence>
<feature type="transmembrane region" description="Helical" evidence="1">
    <location>
        <begin position="222"/>
        <end position="246"/>
    </location>
</feature>
<feature type="transmembrane region" description="Helical" evidence="1">
    <location>
        <begin position="373"/>
        <end position="393"/>
    </location>
</feature>
<keyword evidence="3" id="KW-1185">Reference proteome</keyword>
<dbReference type="PANTHER" id="PTHR23542">
    <property type="match status" value="1"/>
</dbReference>
<feature type="transmembrane region" description="Helical" evidence="1">
    <location>
        <begin position="148"/>
        <end position="173"/>
    </location>
</feature>
<protein>
    <submittedName>
        <fullName evidence="2">MFS transporter</fullName>
    </submittedName>
</protein>
<feature type="transmembrane region" description="Helical" evidence="1">
    <location>
        <begin position="21"/>
        <end position="47"/>
    </location>
</feature>
<organism evidence="2 3">
    <name type="scientific">Streptomyces amakusaensis</name>
    <dbReference type="NCBI Taxonomy" id="67271"/>
    <lineage>
        <taxon>Bacteria</taxon>
        <taxon>Bacillati</taxon>
        <taxon>Actinomycetota</taxon>
        <taxon>Actinomycetes</taxon>
        <taxon>Kitasatosporales</taxon>
        <taxon>Streptomycetaceae</taxon>
        <taxon>Streptomyces</taxon>
    </lineage>
</organism>
<sequence>MPLTDHPTPSTTYRAILRSPYATRLLVGTLVGRLPAGMVPVAIVLVVTAESGPLALGGLLSAVYGLASALAQPAKGRLMDRFGPVRVSGPAAVLHSAGLLLLPWTVSTGEPAVVVGTVGIAGLCTPPLESGLRLLWPRVFPDPGRRKAALALDTGTQGVIHIAGPLLVAGLVTVQDPDAAFAAAAVLGLGGSALALTTLPARAWRPAIAGGAARPGPLRGRGLGPVFTAVAGIGFTLGTMNIWASALADHHDTPLTSGLMPAAFSTGSLIGGLIFGRRTWPGSPPAQLLATAAGFCAGWLPLLTAPSAAAATVLVIVPGLFLAPVLAGAFTTTRTLAPAARLGEAYGWLILSLGAGHAAGTALAGHLTATHPLAAPALLVAGAAAAVTAAAAARRHRTPAASSPPRP</sequence>
<dbReference type="EMBL" id="JBHSKP010000013">
    <property type="protein sequence ID" value="MFC5154035.1"/>
    <property type="molecule type" value="Genomic_DNA"/>
</dbReference>
<dbReference type="PANTHER" id="PTHR23542:SF1">
    <property type="entry name" value="MAJOR FACILITATOR SUPERFAMILY (MFS) PROFILE DOMAIN-CONTAINING PROTEIN"/>
    <property type="match status" value="1"/>
</dbReference>
<dbReference type="RefSeq" id="WP_344480427.1">
    <property type="nucleotide sequence ID" value="NZ_BAAASB010000014.1"/>
</dbReference>
<gene>
    <name evidence="2" type="ORF">ACFPRH_20075</name>
</gene>
<reference evidence="3" key="1">
    <citation type="journal article" date="2019" name="Int. J. Syst. Evol. Microbiol.">
        <title>The Global Catalogue of Microorganisms (GCM) 10K type strain sequencing project: providing services to taxonomists for standard genome sequencing and annotation.</title>
        <authorList>
            <consortium name="The Broad Institute Genomics Platform"/>
            <consortium name="The Broad Institute Genome Sequencing Center for Infectious Disease"/>
            <person name="Wu L."/>
            <person name="Ma J."/>
        </authorList>
    </citation>
    <scope>NUCLEOTIDE SEQUENCE [LARGE SCALE GENOMIC DNA]</scope>
    <source>
        <strain evidence="3">PCU 266</strain>
    </source>
</reference>
<feature type="transmembrane region" description="Helical" evidence="1">
    <location>
        <begin position="311"/>
        <end position="333"/>
    </location>
</feature>
<dbReference type="SUPFAM" id="SSF103473">
    <property type="entry name" value="MFS general substrate transporter"/>
    <property type="match status" value="1"/>
</dbReference>